<reference evidence="2 3" key="1">
    <citation type="submission" date="2020-10" db="EMBL/GenBank/DDBJ databases">
        <title>Identification of Nocardia species via Next-generation sequencing and recognition of intraspecies genetic diversity.</title>
        <authorList>
            <person name="Li P."/>
            <person name="Li P."/>
            <person name="Lu B."/>
        </authorList>
    </citation>
    <scope>NUCLEOTIDE SEQUENCE [LARGE SCALE GENOMIC DNA]</scope>
    <source>
        <strain evidence="2 3">BJ06-0157</strain>
    </source>
</reference>
<proteinExistence type="predicted"/>
<dbReference type="InterPro" id="IPR000182">
    <property type="entry name" value="GNAT_dom"/>
</dbReference>
<dbReference type="Proteomes" id="UP000702209">
    <property type="component" value="Unassembled WGS sequence"/>
</dbReference>
<name>A0ABS0D363_9NOCA</name>
<dbReference type="CDD" id="cd04301">
    <property type="entry name" value="NAT_SF"/>
    <property type="match status" value="1"/>
</dbReference>
<feature type="domain" description="N-acetyltransferase" evidence="1">
    <location>
        <begin position="109"/>
        <end position="249"/>
    </location>
</feature>
<protein>
    <submittedName>
        <fullName evidence="2">GCN5 family acetyltransferase</fullName>
    </submittedName>
</protein>
<dbReference type="InterPro" id="IPR016181">
    <property type="entry name" value="Acyl_CoA_acyltransferase"/>
</dbReference>
<dbReference type="Gene3D" id="3.40.630.30">
    <property type="match status" value="1"/>
</dbReference>
<evidence type="ECO:0000313" key="3">
    <source>
        <dbReference type="Proteomes" id="UP000702209"/>
    </source>
</evidence>
<dbReference type="RefSeq" id="WP_195133636.1">
    <property type="nucleotide sequence ID" value="NZ_JADLQX010000044.1"/>
</dbReference>
<comment type="caution">
    <text evidence="2">The sequence shown here is derived from an EMBL/GenBank/DDBJ whole genome shotgun (WGS) entry which is preliminary data.</text>
</comment>
<evidence type="ECO:0000313" key="2">
    <source>
        <dbReference type="EMBL" id="MBF6302447.1"/>
    </source>
</evidence>
<dbReference type="Pfam" id="PF00583">
    <property type="entry name" value="Acetyltransf_1"/>
    <property type="match status" value="1"/>
</dbReference>
<sequence length="249" mass="28252">MYTTDLADWPIALWHDGFRLVAWAWANLPDDLRVEVDPAYPELVYDVIAWFDEVADGTPRQLNPLNNQVDLCTVLVGYGYERQPDRPYFTHHTRSLLDLPEPELPAGFIACSVRGAEDLSDRVTVHQKAWNSARVTVQSYRDIMSSWPYRPELDWIVEAPSGEFVANCHIWYDEDNRVGLIEPVGTVPQYRRRGLSRAVCLTALAALRDAGAAMAVVSPRGDDGYPIPQNLYRSIGFQPYARTHTYVKA</sequence>
<dbReference type="SUPFAM" id="SSF55729">
    <property type="entry name" value="Acyl-CoA N-acyltransferases (Nat)"/>
    <property type="match status" value="1"/>
</dbReference>
<dbReference type="EMBL" id="JADLQX010000044">
    <property type="protein sequence ID" value="MBF6302447.1"/>
    <property type="molecule type" value="Genomic_DNA"/>
</dbReference>
<keyword evidence="3" id="KW-1185">Reference proteome</keyword>
<gene>
    <name evidence="2" type="ORF">IU459_33640</name>
</gene>
<evidence type="ECO:0000259" key="1">
    <source>
        <dbReference type="PROSITE" id="PS51186"/>
    </source>
</evidence>
<organism evidence="2 3">
    <name type="scientific">Nocardia amamiensis</name>
    <dbReference type="NCBI Taxonomy" id="404578"/>
    <lineage>
        <taxon>Bacteria</taxon>
        <taxon>Bacillati</taxon>
        <taxon>Actinomycetota</taxon>
        <taxon>Actinomycetes</taxon>
        <taxon>Mycobacteriales</taxon>
        <taxon>Nocardiaceae</taxon>
        <taxon>Nocardia</taxon>
    </lineage>
</organism>
<accession>A0ABS0D363</accession>
<dbReference type="PROSITE" id="PS51186">
    <property type="entry name" value="GNAT"/>
    <property type="match status" value="1"/>
</dbReference>